<evidence type="ECO:0000313" key="2">
    <source>
        <dbReference type="Proteomes" id="UP000326582"/>
    </source>
</evidence>
<keyword evidence="2" id="KW-1185">Reference proteome</keyword>
<gene>
    <name evidence="1" type="ORF">EJF14_11210</name>
</gene>
<protein>
    <submittedName>
        <fullName evidence="1">Uncharacterized protein</fullName>
    </submittedName>
</protein>
<evidence type="ECO:0000313" key="1">
    <source>
        <dbReference type="EMBL" id="QFZ26083.1"/>
    </source>
</evidence>
<sequence>MSDDLRLFSDCIIPRVCSSVVVHTYTSFLFWPFCKHPPPSSFGALAPAPAFFSHLFSSSLQMSSPVDLSVDTSHLADEFQLQSDDIFLDNLSSSPVKKQGSVYEAAEALSTLATPNLRCDFAPANELFQVTTHLRRERDISSSDNLHHNKIEKLLRQLENTNESFELDDQLRTRVFKGRFTRKDTLDALELHLDSYLQGKENSPENIKATPSSANENKENHIEPSKRKLRQPLHDTKRLRGSTSVPVLQALPNVLNGAQRESQLSSQRPTQRSPQRICVPRRRAAPPKPALRPSNDLNIFLVNSSTGMVNDATQFGTELNASNCEGFPMPEDVNEVVQIPTNETVPASAKQKMAIIKAFHSKRFPIAGDGGTRGFYTKQESDEYKQKGKTSGAPRDGKRHVRWAEDLEW</sequence>
<reference evidence="2" key="1">
    <citation type="journal article" date="2019" name="MBio">
        <title>Comparative genomics for the elucidation of multidrug resistance (MDR) in Candida lusitaniae.</title>
        <authorList>
            <person name="Kannan A."/>
            <person name="Asner S.A."/>
            <person name="Trachsel E."/>
            <person name="Kelly S."/>
            <person name="Parker J."/>
            <person name="Sanglard D."/>
        </authorList>
    </citation>
    <scope>NUCLEOTIDE SEQUENCE [LARGE SCALE GENOMIC DNA]</scope>
    <source>
        <strain evidence="2">P1</strain>
    </source>
</reference>
<organism evidence="1 2">
    <name type="scientific">Clavispora lusitaniae</name>
    <name type="common">Candida lusitaniae</name>
    <dbReference type="NCBI Taxonomy" id="36911"/>
    <lineage>
        <taxon>Eukaryota</taxon>
        <taxon>Fungi</taxon>
        <taxon>Dikarya</taxon>
        <taxon>Ascomycota</taxon>
        <taxon>Saccharomycotina</taxon>
        <taxon>Pichiomycetes</taxon>
        <taxon>Metschnikowiaceae</taxon>
        <taxon>Clavispora</taxon>
    </lineage>
</organism>
<proteinExistence type="predicted"/>
<accession>A0ACD0WFN7</accession>
<dbReference type="EMBL" id="CP038484">
    <property type="protein sequence ID" value="QFZ26083.1"/>
    <property type="molecule type" value="Genomic_DNA"/>
</dbReference>
<name>A0ACD0WFN7_CLALS</name>
<dbReference type="Proteomes" id="UP000326582">
    <property type="component" value="Chromosome 1"/>
</dbReference>